<name>X1C8H1_9ZZZZ</name>
<reference evidence="1" key="1">
    <citation type="journal article" date="2014" name="Front. Microbiol.">
        <title>High frequency of phylogenetically diverse reductive dehalogenase-homologous genes in deep subseafloor sedimentary metagenomes.</title>
        <authorList>
            <person name="Kawai M."/>
            <person name="Futagami T."/>
            <person name="Toyoda A."/>
            <person name="Takaki Y."/>
            <person name="Nishi S."/>
            <person name="Hori S."/>
            <person name="Arai W."/>
            <person name="Tsubouchi T."/>
            <person name="Morono Y."/>
            <person name="Uchiyama I."/>
            <person name="Ito T."/>
            <person name="Fujiyama A."/>
            <person name="Inagaki F."/>
            <person name="Takami H."/>
        </authorList>
    </citation>
    <scope>NUCLEOTIDE SEQUENCE</scope>
    <source>
        <strain evidence="1">Expedition CK06-06</strain>
    </source>
</reference>
<organism evidence="1">
    <name type="scientific">marine sediment metagenome</name>
    <dbReference type="NCBI Taxonomy" id="412755"/>
    <lineage>
        <taxon>unclassified sequences</taxon>
        <taxon>metagenomes</taxon>
        <taxon>ecological metagenomes</taxon>
    </lineage>
</organism>
<dbReference type="EMBL" id="BART01013264">
    <property type="protein sequence ID" value="GAG89567.1"/>
    <property type="molecule type" value="Genomic_DNA"/>
</dbReference>
<accession>X1C8H1</accession>
<protein>
    <submittedName>
        <fullName evidence="1">Uncharacterized protein</fullName>
    </submittedName>
</protein>
<gene>
    <name evidence="1" type="ORF">S01H4_27228</name>
</gene>
<dbReference type="AlphaFoldDB" id="X1C8H1"/>
<comment type="caution">
    <text evidence="1">The sequence shown here is derived from an EMBL/GenBank/DDBJ whole genome shotgun (WGS) entry which is preliminary data.</text>
</comment>
<evidence type="ECO:0000313" key="1">
    <source>
        <dbReference type="EMBL" id="GAG89567.1"/>
    </source>
</evidence>
<sequence>MLDELIALHRTSLKSDLVRLLFEFIEDVGFFLDSIDRIISL</sequence>
<proteinExistence type="predicted"/>